<dbReference type="PANTHER" id="PTHR48053">
    <property type="entry name" value="LEUCINE RICH REPEAT FAMILY PROTEIN, EXPRESSED"/>
    <property type="match status" value="1"/>
</dbReference>
<evidence type="ECO:0000256" key="4">
    <source>
        <dbReference type="ARBA" id="ARBA00022692"/>
    </source>
</evidence>
<dbReference type="CDD" id="cd14066">
    <property type="entry name" value="STKc_IRAK"/>
    <property type="match status" value="1"/>
</dbReference>
<dbReference type="FunFam" id="3.80.10.10:FF:000041">
    <property type="entry name" value="LRR receptor-like serine/threonine-protein kinase ERECTA"/>
    <property type="match status" value="1"/>
</dbReference>
<keyword evidence="5 14" id="KW-0732">Signal</keyword>
<comment type="similarity">
    <text evidence="2">Belongs to the protein kinase superfamily. Ser/Thr protein kinase family.</text>
</comment>
<dbReference type="Proteomes" id="UP001515500">
    <property type="component" value="Chromosome 17"/>
</dbReference>
<evidence type="ECO:0000256" key="2">
    <source>
        <dbReference type="ARBA" id="ARBA00008684"/>
    </source>
</evidence>
<dbReference type="Gene3D" id="3.30.200.20">
    <property type="entry name" value="Phosphorylase Kinase, domain 1"/>
    <property type="match status" value="1"/>
</dbReference>
<evidence type="ECO:0000256" key="8">
    <source>
        <dbReference type="ARBA" id="ARBA00022840"/>
    </source>
</evidence>
<dbReference type="SUPFAM" id="SSF52047">
    <property type="entry name" value="RNI-like"/>
    <property type="match status" value="1"/>
</dbReference>
<feature type="signal peptide" evidence="14">
    <location>
        <begin position="1"/>
        <end position="25"/>
    </location>
</feature>
<dbReference type="InterPro" id="IPR008271">
    <property type="entry name" value="Ser/Thr_kinase_AS"/>
</dbReference>
<dbReference type="FunFam" id="3.80.10.10:FF:000642">
    <property type="entry name" value="Leucine-rich receptor-like protein kinase family protein"/>
    <property type="match status" value="1"/>
</dbReference>
<dbReference type="FunFam" id="3.80.10.10:FF:000077">
    <property type="entry name" value="LRR receptor-like serine/threonine-protein kinase ERL1"/>
    <property type="match status" value="1"/>
</dbReference>
<evidence type="ECO:0000256" key="9">
    <source>
        <dbReference type="ARBA" id="ARBA00022989"/>
    </source>
</evidence>
<keyword evidence="16" id="KW-1185">Reference proteome</keyword>
<dbReference type="SMART" id="SM00220">
    <property type="entry name" value="S_TKc"/>
    <property type="match status" value="1"/>
</dbReference>
<keyword evidence="11" id="KW-0675">Receptor</keyword>
<organism evidence="16 17">
    <name type="scientific">Dioscorea cayennensis subsp. rotundata</name>
    <name type="common">White Guinea yam</name>
    <name type="synonym">Dioscorea rotundata</name>
    <dbReference type="NCBI Taxonomy" id="55577"/>
    <lineage>
        <taxon>Eukaryota</taxon>
        <taxon>Viridiplantae</taxon>
        <taxon>Streptophyta</taxon>
        <taxon>Embryophyta</taxon>
        <taxon>Tracheophyta</taxon>
        <taxon>Spermatophyta</taxon>
        <taxon>Magnoliopsida</taxon>
        <taxon>Liliopsida</taxon>
        <taxon>Dioscoreales</taxon>
        <taxon>Dioscoreaceae</taxon>
        <taxon>Dioscorea</taxon>
    </lineage>
</organism>
<proteinExistence type="inferred from homology"/>
<dbReference type="PROSITE" id="PS50011">
    <property type="entry name" value="PROTEIN_KINASE_DOM"/>
    <property type="match status" value="1"/>
</dbReference>
<dbReference type="Gene3D" id="1.10.510.10">
    <property type="entry name" value="Transferase(Phosphotransferase) domain 1"/>
    <property type="match status" value="1"/>
</dbReference>
<dbReference type="GO" id="GO:0005524">
    <property type="term" value="F:ATP binding"/>
    <property type="evidence" value="ECO:0007669"/>
    <property type="project" value="UniProtKB-KW"/>
</dbReference>
<evidence type="ECO:0000256" key="5">
    <source>
        <dbReference type="ARBA" id="ARBA00022729"/>
    </source>
</evidence>
<feature type="chain" id="PRO_5044280378" evidence="14">
    <location>
        <begin position="26"/>
        <end position="997"/>
    </location>
</feature>
<evidence type="ECO:0000313" key="16">
    <source>
        <dbReference type="Proteomes" id="UP001515500"/>
    </source>
</evidence>
<accession>A0AB40CSQ1</accession>
<comment type="subcellular location">
    <subcellularLocation>
        <location evidence="1">Membrane</location>
        <topology evidence="1">Single-pass type I membrane protein</topology>
    </subcellularLocation>
</comment>
<keyword evidence="6" id="KW-0677">Repeat</keyword>
<dbReference type="InterPro" id="IPR000719">
    <property type="entry name" value="Prot_kinase_dom"/>
</dbReference>
<keyword evidence="12" id="KW-0325">Glycoprotein</keyword>
<evidence type="ECO:0000256" key="14">
    <source>
        <dbReference type="SAM" id="SignalP"/>
    </source>
</evidence>
<dbReference type="SUPFAM" id="SSF56112">
    <property type="entry name" value="Protein kinase-like (PK-like)"/>
    <property type="match status" value="1"/>
</dbReference>
<dbReference type="InterPro" id="IPR011009">
    <property type="entry name" value="Kinase-like_dom_sf"/>
</dbReference>
<dbReference type="GO" id="GO:0004674">
    <property type="term" value="F:protein serine/threonine kinase activity"/>
    <property type="evidence" value="ECO:0007669"/>
    <property type="project" value="UniProtKB-EC"/>
</dbReference>
<dbReference type="InterPro" id="IPR013210">
    <property type="entry name" value="LRR_N_plant-typ"/>
</dbReference>
<feature type="transmembrane region" description="Helical" evidence="13">
    <location>
        <begin position="636"/>
        <end position="660"/>
    </location>
</feature>
<evidence type="ECO:0000256" key="10">
    <source>
        <dbReference type="ARBA" id="ARBA00023136"/>
    </source>
</evidence>
<dbReference type="PROSITE" id="PS00108">
    <property type="entry name" value="PROTEIN_KINASE_ST"/>
    <property type="match status" value="1"/>
</dbReference>
<dbReference type="SMART" id="SM00369">
    <property type="entry name" value="LRR_TYP"/>
    <property type="match status" value="7"/>
</dbReference>
<keyword evidence="9 13" id="KW-1133">Transmembrane helix</keyword>
<keyword evidence="10 13" id="KW-0472">Membrane</keyword>
<evidence type="ECO:0000256" key="7">
    <source>
        <dbReference type="ARBA" id="ARBA00022741"/>
    </source>
</evidence>
<evidence type="ECO:0000256" key="6">
    <source>
        <dbReference type="ARBA" id="ARBA00022737"/>
    </source>
</evidence>
<dbReference type="PANTHER" id="PTHR48053:SF109">
    <property type="entry name" value="PROTEIN KINASE DOMAIN-CONTAINING PROTEIN"/>
    <property type="match status" value="1"/>
</dbReference>
<dbReference type="Pfam" id="PF08263">
    <property type="entry name" value="LRRNT_2"/>
    <property type="match status" value="1"/>
</dbReference>
<dbReference type="Pfam" id="PF13855">
    <property type="entry name" value="LRR_8"/>
    <property type="match status" value="1"/>
</dbReference>
<keyword evidence="7" id="KW-0547">Nucleotide-binding</keyword>
<dbReference type="InterPro" id="IPR051716">
    <property type="entry name" value="Plant_RL_S/T_kinase"/>
</dbReference>
<keyword evidence="4 13" id="KW-0812">Transmembrane</keyword>
<feature type="domain" description="Protein kinase" evidence="15">
    <location>
        <begin position="694"/>
        <end position="979"/>
    </location>
</feature>
<dbReference type="AlphaFoldDB" id="A0AB40CSQ1"/>
<dbReference type="SUPFAM" id="SSF52058">
    <property type="entry name" value="L domain-like"/>
    <property type="match status" value="1"/>
</dbReference>
<evidence type="ECO:0000256" key="12">
    <source>
        <dbReference type="ARBA" id="ARBA00023180"/>
    </source>
</evidence>
<dbReference type="InterPro" id="IPR032675">
    <property type="entry name" value="LRR_dom_sf"/>
</dbReference>
<dbReference type="RefSeq" id="XP_039143115.1">
    <property type="nucleotide sequence ID" value="XM_039287181.1"/>
</dbReference>
<evidence type="ECO:0000256" key="13">
    <source>
        <dbReference type="SAM" id="Phobius"/>
    </source>
</evidence>
<dbReference type="GeneID" id="120280359"/>
<dbReference type="GO" id="GO:0016020">
    <property type="term" value="C:membrane"/>
    <property type="evidence" value="ECO:0007669"/>
    <property type="project" value="UniProtKB-SubCell"/>
</dbReference>
<keyword evidence="3" id="KW-0433">Leucine-rich repeat</keyword>
<evidence type="ECO:0000256" key="11">
    <source>
        <dbReference type="ARBA" id="ARBA00023170"/>
    </source>
</evidence>
<protein>
    <submittedName>
        <fullName evidence="17">Receptor-like protein kinase HSL1</fullName>
    </submittedName>
</protein>
<dbReference type="Pfam" id="PF00069">
    <property type="entry name" value="Pkinase"/>
    <property type="match status" value="1"/>
</dbReference>
<dbReference type="InterPro" id="IPR003591">
    <property type="entry name" value="Leu-rich_rpt_typical-subtyp"/>
</dbReference>
<evidence type="ECO:0000256" key="1">
    <source>
        <dbReference type="ARBA" id="ARBA00004479"/>
    </source>
</evidence>
<dbReference type="Gene3D" id="3.80.10.10">
    <property type="entry name" value="Ribonuclease Inhibitor"/>
    <property type="match status" value="4"/>
</dbReference>
<keyword evidence="8" id="KW-0067">ATP-binding</keyword>
<dbReference type="FunFam" id="3.80.10.10:FF:000221">
    <property type="entry name" value="Leucine-rich repeat receptor-like protein kinase PXL1"/>
    <property type="match status" value="1"/>
</dbReference>
<evidence type="ECO:0000313" key="17">
    <source>
        <dbReference type="RefSeq" id="XP_039143115.1"/>
    </source>
</evidence>
<reference evidence="17" key="1">
    <citation type="submission" date="2025-08" db="UniProtKB">
        <authorList>
            <consortium name="RefSeq"/>
        </authorList>
    </citation>
    <scope>IDENTIFICATION</scope>
</reference>
<dbReference type="Pfam" id="PF00560">
    <property type="entry name" value="LRR_1"/>
    <property type="match status" value="8"/>
</dbReference>
<dbReference type="InterPro" id="IPR001611">
    <property type="entry name" value="Leu-rich_rpt"/>
</dbReference>
<dbReference type="FunFam" id="1.10.510.10:FF:000365">
    <property type="entry name" value="Leucine-rich repeat receptor-like serine/threonine-protein kinase At1g17230"/>
    <property type="match status" value="1"/>
</dbReference>
<evidence type="ECO:0000259" key="15">
    <source>
        <dbReference type="PROSITE" id="PS50011"/>
    </source>
</evidence>
<name>A0AB40CSQ1_DIOCR</name>
<evidence type="ECO:0000256" key="3">
    <source>
        <dbReference type="ARBA" id="ARBA00022614"/>
    </source>
</evidence>
<gene>
    <name evidence="17" type="primary">LOC120280359</name>
</gene>
<sequence>MANTRITPAIFLTLMISYLCPKTSSLTPEQEKQTLLQIKNFWGNPASLQSWEDNNNNNNNSSKTAHCHWFGITCSSHSFITNISLPSQNINGPIPDSLCNLTNLTHIDLYYNYISGQFPPSLYNCSNLQYLELGQNLLVGTIPSDINHISSSLVYLSLQSNNFTGDIPPSIGQLPNIQSLFLNDNLFNGSFPAELGQLSSLQTLCLAYNPFTPATIPQELCKLKNLRFLWMAMTNLIGEIPDSFSNLLYLKQLDLSMNKLTGPIPAGIWMLPNLQILNLYANHLDGEINGTIGALNLLEIDISTNHLSGAIAEGFGKLKNLQALAMYNNNFSSEIPASIGLLPSLINIRLFNNRLTGVLPPELGKHSKLWNFDVSDNRISGELPVGLCTGGVLTSLVASDNNLTGRLPESLCACPRLDNIQVYNNSLTGDIPAGMWLAVNLTTVMMNDNQLSGTMPEEVPWNISRLQIANNRFFGTIPSKAGNLQVFEAANNQFSGEIPRNLGSFSRLQLLSLSGNQISGEIPRSISALRFLNTLNLSHNQLSGEIPPEIRSLQALTTLDISVNRLTGEIPPAIAELKLTFLNLSSNQLSGEVPAALQNSAYNQSFLANPGLCSLSPILNLGACGHKSDGRDHTSVALILFIVLGILGLLSMALIAVMVVRNYKGKRDKLDLTKWKLTLFQSLDFNEHQILKSLTEANLIGSGGAGKVYKVVLGDHAGEIMAVKQIRSCRTLDSKLEKQFQTEVKILGTIRHANIVKLIACISNVDSKLLVYEYMENKSLDRWLHSKQRSESDEYVKLDWPTRLSIAIGAAKGLCYMHYGCKPPVVHRDVKSSNILLDKEFGAKIADFGLAKELVNAGEPEIVSAVAGSFGYIPPEYAYSRKVSEKVDVYSFGIVLLELTTGRKAHDGGDDGSLADWAWHHSDGKQLFEALDEDIRDPAYMQEIETVFKLGIMCTAALPSRRPTMKGVLQGLLQFDKMVAVCDQIQTNLSVQCESSK</sequence>